<evidence type="ECO:0000313" key="2">
    <source>
        <dbReference type="Proteomes" id="UP001596915"/>
    </source>
</evidence>
<keyword evidence="2" id="KW-1185">Reference proteome</keyword>
<dbReference type="Proteomes" id="UP001596915">
    <property type="component" value="Unassembled WGS sequence"/>
</dbReference>
<accession>A0ABW2WK28</accession>
<reference evidence="2" key="1">
    <citation type="journal article" date="2019" name="Int. J. Syst. Evol. Microbiol.">
        <title>The Global Catalogue of Microorganisms (GCM) 10K type strain sequencing project: providing services to taxonomists for standard genome sequencing and annotation.</title>
        <authorList>
            <consortium name="The Broad Institute Genomics Platform"/>
            <consortium name="The Broad Institute Genome Sequencing Center for Infectious Disease"/>
            <person name="Wu L."/>
            <person name="Ma J."/>
        </authorList>
    </citation>
    <scope>NUCLEOTIDE SEQUENCE [LARGE SCALE GENOMIC DNA]</scope>
    <source>
        <strain evidence="2">JCM 12607</strain>
    </source>
</reference>
<comment type="caution">
    <text evidence="1">The sequence shown here is derived from an EMBL/GenBank/DDBJ whole genome shotgun (WGS) entry which is preliminary data.</text>
</comment>
<evidence type="ECO:0000313" key="1">
    <source>
        <dbReference type="EMBL" id="MFD0621881.1"/>
    </source>
</evidence>
<proteinExistence type="predicted"/>
<dbReference type="EMBL" id="JBHTGL010000005">
    <property type="protein sequence ID" value="MFD0621881.1"/>
    <property type="molecule type" value="Genomic_DNA"/>
</dbReference>
<name>A0ABW2WK28_9ACTN</name>
<organism evidence="1 2">
    <name type="scientific">Streptomyces sanglieri</name>
    <dbReference type="NCBI Taxonomy" id="193460"/>
    <lineage>
        <taxon>Bacteria</taxon>
        <taxon>Bacillati</taxon>
        <taxon>Actinomycetota</taxon>
        <taxon>Actinomycetes</taxon>
        <taxon>Kitasatosporales</taxon>
        <taxon>Streptomycetaceae</taxon>
        <taxon>Streptomyces</taxon>
    </lineage>
</organism>
<sequence>MALYAVVPVPGTEHLVTAPLAAQAQGWAVPAGCAVTDTGPLDQDTELRPGWARIRAAVESGRVAGIVVPAFAHIAYRWHDWNTQRSWLLDRGLFVITTDPTNLVTGLEPEGARS</sequence>
<protein>
    <submittedName>
        <fullName evidence="1">Uncharacterized protein</fullName>
    </submittedName>
</protein>
<gene>
    <name evidence="1" type="ORF">ACFQ2K_02790</name>
</gene>